<dbReference type="Proteomes" id="UP001309876">
    <property type="component" value="Unassembled WGS sequence"/>
</dbReference>
<dbReference type="SMART" id="SM00184">
    <property type="entry name" value="RING"/>
    <property type="match status" value="1"/>
</dbReference>
<comment type="caution">
    <text evidence="2">The sequence shown here is derived from an EMBL/GenBank/DDBJ whole genome shotgun (WGS) entry which is preliminary data.</text>
</comment>
<name>A0AAN7Y9L1_9EURO</name>
<dbReference type="InterPro" id="IPR036770">
    <property type="entry name" value="Ankyrin_rpt-contain_sf"/>
</dbReference>
<sequence length="250" mass="27702">MSGGCAVCEEPLVVLLESDNEAEDSKQSADTSDSVPDDVELNCGCHFHWECFLESYTITQCPNCSKDISSSTTEGQQQVLCTVRNEGGVQPNFDILPTATEEAYLRAFPEERRGHAFLEFCREGDIDAVLHLIKDDPDNDIGEEDEEETDILRYVGTFEGISGSALHVAVRYQQEEVAWLLLAIASNLDWAKFPQPVLQTMQSLGLSKSDRKAEPDIRTLKDDNGMTALDLAKEIGGFWSAWIADGRFNA</sequence>
<reference evidence="2 3" key="1">
    <citation type="submission" date="2023-08" db="EMBL/GenBank/DDBJ databases">
        <title>Black Yeasts Isolated from many extreme environments.</title>
        <authorList>
            <person name="Coleine C."/>
            <person name="Stajich J.E."/>
            <person name="Selbmann L."/>
        </authorList>
    </citation>
    <scope>NUCLEOTIDE SEQUENCE [LARGE SCALE GENOMIC DNA]</scope>
    <source>
        <strain evidence="2 3">CCFEE 5910</strain>
    </source>
</reference>
<evidence type="ECO:0000259" key="1">
    <source>
        <dbReference type="SMART" id="SM00184"/>
    </source>
</evidence>
<evidence type="ECO:0000313" key="3">
    <source>
        <dbReference type="Proteomes" id="UP001309876"/>
    </source>
</evidence>
<dbReference type="Gene3D" id="1.25.40.20">
    <property type="entry name" value="Ankyrin repeat-containing domain"/>
    <property type="match status" value="1"/>
</dbReference>
<dbReference type="EMBL" id="JAVRRJ010000006">
    <property type="protein sequence ID" value="KAK5083523.1"/>
    <property type="molecule type" value="Genomic_DNA"/>
</dbReference>
<evidence type="ECO:0000313" key="2">
    <source>
        <dbReference type="EMBL" id="KAK5083523.1"/>
    </source>
</evidence>
<dbReference type="SUPFAM" id="SSF140860">
    <property type="entry name" value="Pseudo ankyrin repeat-like"/>
    <property type="match status" value="1"/>
</dbReference>
<dbReference type="InterPro" id="IPR001841">
    <property type="entry name" value="Znf_RING"/>
</dbReference>
<proteinExistence type="predicted"/>
<feature type="domain" description="RING-type" evidence="1">
    <location>
        <begin position="5"/>
        <end position="64"/>
    </location>
</feature>
<dbReference type="AlphaFoldDB" id="A0AAN7Y9L1"/>
<gene>
    <name evidence="2" type="ORF">LTR05_006025</name>
</gene>
<keyword evidence="3" id="KW-1185">Reference proteome</keyword>
<organism evidence="2 3">
    <name type="scientific">Lithohypha guttulata</name>
    <dbReference type="NCBI Taxonomy" id="1690604"/>
    <lineage>
        <taxon>Eukaryota</taxon>
        <taxon>Fungi</taxon>
        <taxon>Dikarya</taxon>
        <taxon>Ascomycota</taxon>
        <taxon>Pezizomycotina</taxon>
        <taxon>Eurotiomycetes</taxon>
        <taxon>Chaetothyriomycetidae</taxon>
        <taxon>Chaetothyriales</taxon>
        <taxon>Trichomeriaceae</taxon>
        <taxon>Lithohypha</taxon>
    </lineage>
</organism>
<protein>
    <recommendedName>
        <fullName evidence="1">RING-type domain-containing protein</fullName>
    </recommendedName>
</protein>
<accession>A0AAN7Y9L1</accession>